<reference evidence="1 2" key="1">
    <citation type="submission" date="2017-08" db="EMBL/GenBank/DDBJ databases">
        <title>Multipartite genome sequences of Sinorhizobium species nodulating soybeans.</title>
        <authorList>
            <person name="Tian C.F."/>
        </authorList>
    </citation>
    <scope>NUCLEOTIDE SEQUENCE [LARGE SCALE GENOMIC DNA]</scope>
    <source>
        <strain evidence="1 2">CCBAU 05684</strain>
        <plasmid evidence="2">psj05684b</plasmid>
    </source>
</reference>
<dbReference type="EMBL" id="CP023068">
    <property type="protein sequence ID" value="ASY66282.1"/>
    <property type="molecule type" value="Genomic_DNA"/>
</dbReference>
<protein>
    <submittedName>
        <fullName evidence="1">Uncharacterized protein</fullName>
    </submittedName>
</protein>
<name>A0A249PKL0_9HYPH</name>
<accession>A0A249PKL0</accession>
<keyword evidence="2" id="KW-1185">Reference proteome</keyword>
<dbReference type="Proteomes" id="UP000217211">
    <property type="component" value="Plasmid pSJ05684b"/>
</dbReference>
<organism evidence="1 2">
    <name type="scientific">Sinorhizobium sojae CCBAU 05684</name>
    <dbReference type="NCBI Taxonomy" id="716928"/>
    <lineage>
        <taxon>Bacteria</taxon>
        <taxon>Pseudomonadati</taxon>
        <taxon>Pseudomonadota</taxon>
        <taxon>Alphaproteobacteria</taxon>
        <taxon>Hyphomicrobiales</taxon>
        <taxon>Rhizobiaceae</taxon>
        <taxon>Sinorhizobium/Ensifer group</taxon>
        <taxon>Sinorhizobium</taxon>
    </lineage>
</organism>
<evidence type="ECO:0000313" key="1">
    <source>
        <dbReference type="EMBL" id="ASY66282.1"/>
    </source>
</evidence>
<geneLocation type="plasmid" evidence="2">
    <name>psj05684b</name>
</geneLocation>
<keyword evidence="1" id="KW-0614">Plasmid</keyword>
<dbReference type="KEGG" id="esj:SJ05684_b53000"/>
<gene>
    <name evidence="1" type="ORF">SJ05684_b53000</name>
</gene>
<evidence type="ECO:0000313" key="2">
    <source>
        <dbReference type="Proteomes" id="UP000217211"/>
    </source>
</evidence>
<sequence>MIDPLPPRFAVPACFQFAVDQRGRKLGEGPHHLKIALSDSSAEKL</sequence>
<proteinExistence type="predicted"/>
<dbReference type="AlphaFoldDB" id="A0A249PKL0"/>